<accession>A0A7X8TMM4</accession>
<feature type="compositionally biased region" description="Basic and acidic residues" evidence="1">
    <location>
        <begin position="1"/>
        <end position="21"/>
    </location>
</feature>
<keyword evidence="3" id="KW-1185">Reference proteome</keyword>
<dbReference type="Proteomes" id="UP000523139">
    <property type="component" value="Unassembled WGS sequence"/>
</dbReference>
<reference evidence="2 3" key="1">
    <citation type="submission" date="2020-04" db="EMBL/GenBank/DDBJ databases">
        <title>Nesterenkonia sp. nov., isolated from marine sediment.</title>
        <authorList>
            <person name="Zhang G."/>
        </authorList>
    </citation>
    <scope>NUCLEOTIDE SEQUENCE [LARGE SCALE GENOMIC DNA]</scope>
    <source>
        <strain evidence="2 3">MY13</strain>
    </source>
</reference>
<comment type="caution">
    <text evidence="2">The sequence shown here is derived from an EMBL/GenBank/DDBJ whole genome shotgun (WGS) entry which is preliminary data.</text>
</comment>
<proteinExistence type="predicted"/>
<evidence type="ECO:0000313" key="3">
    <source>
        <dbReference type="Proteomes" id="UP000523139"/>
    </source>
</evidence>
<feature type="region of interest" description="Disordered" evidence="1">
    <location>
        <begin position="1"/>
        <end position="43"/>
    </location>
</feature>
<organism evidence="2 3">
    <name type="scientific">Nesterenkonia sedimenti</name>
    <dbReference type="NCBI Taxonomy" id="1463632"/>
    <lineage>
        <taxon>Bacteria</taxon>
        <taxon>Bacillati</taxon>
        <taxon>Actinomycetota</taxon>
        <taxon>Actinomycetes</taxon>
        <taxon>Micrococcales</taxon>
        <taxon>Micrococcaceae</taxon>
        <taxon>Nesterenkonia</taxon>
    </lineage>
</organism>
<feature type="compositionally biased region" description="Basic and acidic residues" evidence="1">
    <location>
        <begin position="30"/>
        <end position="43"/>
    </location>
</feature>
<dbReference type="AlphaFoldDB" id="A0A7X8TMM4"/>
<sequence>MPRGDVETYHQDGQWHSRIEGEGSAPFHTSETKFDEVGAGRDEARRRKVEHIIKNLDGTIGQRNSYGHDPRDVPG</sequence>
<dbReference type="InterPro" id="IPR018691">
    <property type="entry name" value="DUF2188"/>
</dbReference>
<protein>
    <submittedName>
        <fullName evidence="2">DUF2188 domain-containing protein</fullName>
    </submittedName>
</protein>
<feature type="compositionally biased region" description="Basic and acidic residues" evidence="1">
    <location>
        <begin position="66"/>
        <end position="75"/>
    </location>
</feature>
<feature type="region of interest" description="Disordered" evidence="1">
    <location>
        <begin position="56"/>
        <end position="75"/>
    </location>
</feature>
<name>A0A7X8TMM4_9MICC</name>
<evidence type="ECO:0000256" key="1">
    <source>
        <dbReference type="SAM" id="MobiDB-lite"/>
    </source>
</evidence>
<dbReference type="EMBL" id="JABAHY010000034">
    <property type="protein sequence ID" value="NLS11237.1"/>
    <property type="molecule type" value="Genomic_DNA"/>
</dbReference>
<dbReference type="Pfam" id="PF09954">
    <property type="entry name" value="DUF2188"/>
    <property type="match status" value="1"/>
</dbReference>
<dbReference type="RefSeq" id="WP_168888717.1">
    <property type="nucleotide sequence ID" value="NZ_JABAHY010000034.1"/>
</dbReference>
<gene>
    <name evidence="2" type="ORF">HGQ17_14780</name>
</gene>
<evidence type="ECO:0000313" key="2">
    <source>
        <dbReference type="EMBL" id="NLS11237.1"/>
    </source>
</evidence>